<organism evidence="1 2">
    <name type="scientific">Rhodopirellula baltica WH47</name>
    <dbReference type="NCBI Taxonomy" id="991778"/>
    <lineage>
        <taxon>Bacteria</taxon>
        <taxon>Pseudomonadati</taxon>
        <taxon>Planctomycetota</taxon>
        <taxon>Planctomycetia</taxon>
        <taxon>Pirellulales</taxon>
        <taxon>Pirellulaceae</taxon>
        <taxon>Rhodopirellula</taxon>
    </lineage>
</organism>
<accession>F2AKR4</accession>
<evidence type="ECO:0000313" key="1">
    <source>
        <dbReference type="EMBL" id="EGF29694.1"/>
    </source>
</evidence>
<dbReference type="PATRIC" id="fig|991778.3.peg.249"/>
<evidence type="ECO:0000313" key="2">
    <source>
        <dbReference type="Proteomes" id="UP000006222"/>
    </source>
</evidence>
<name>F2AKR4_RHOBT</name>
<sequence length="370" mass="41872">MEKMNRCNLKWPALLGWSFEVAFAGQCNRNEENIMNQRWRVPRNGLVVVSALAIALIGLGRAVPAQEDAAVVETTSEVDTSDETASEAAPVYSNFREAYSAAFRFREAGDFQAAKVALQSAIELATRDREIADAHRTLISVHSELGDQDKMFESLEYVVENAPYPAFASLSIGSVNAIARRKGWVNEMKARYEKQLENDPKDRTALVVMEAYTYNVARDHAKRGEYIDRLLKLNEEEGKPLDVELMINRAFCDRLTRDFETAAKRYEAVSKESEDVKAYCLMEAAYCWENAGNKKKALKAALDADANGPDKRAKRSLYQWHRTLADLFLTHLKKDEAIKHFEAALEEANIDAYRDQCREKLRIANALKDS</sequence>
<reference evidence="1 2" key="1">
    <citation type="journal article" date="2013" name="Mar. Genomics">
        <title>Expression of sulfatases in Rhodopirellula baltica and the diversity of sulfatases in the genus Rhodopirellula.</title>
        <authorList>
            <person name="Wegner C.E."/>
            <person name="Richter-Heitmann T."/>
            <person name="Klindworth A."/>
            <person name="Klockow C."/>
            <person name="Richter M."/>
            <person name="Achstetter T."/>
            <person name="Glockner F.O."/>
            <person name="Harder J."/>
        </authorList>
    </citation>
    <scope>NUCLEOTIDE SEQUENCE [LARGE SCALE GENOMIC DNA]</scope>
    <source>
        <strain evidence="1 2">WH47</strain>
    </source>
</reference>
<comment type="caution">
    <text evidence="1">The sequence shown here is derived from an EMBL/GenBank/DDBJ whole genome shotgun (WGS) entry which is preliminary data.</text>
</comment>
<protein>
    <recommendedName>
        <fullName evidence="3">Tetratricopeptide repeat protein</fullName>
    </recommendedName>
</protein>
<dbReference type="Gene3D" id="1.25.40.10">
    <property type="entry name" value="Tetratricopeptide repeat domain"/>
    <property type="match status" value="2"/>
</dbReference>
<dbReference type="SUPFAM" id="SSF48452">
    <property type="entry name" value="TPR-like"/>
    <property type="match status" value="1"/>
</dbReference>
<evidence type="ECO:0008006" key="3">
    <source>
        <dbReference type="Google" id="ProtNLM"/>
    </source>
</evidence>
<dbReference type="Proteomes" id="UP000006222">
    <property type="component" value="Unassembled WGS sequence"/>
</dbReference>
<proteinExistence type="predicted"/>
<dbReference type="InterPro" id="IPR011990">
    <property type="entry name" value="TPR-like_helical_dom_sf"/>
</dbReference>
<dbReference type="EMBL" id="AFAR01000015">
    <property type="protein sequence ID" value="EGF29694.1"/>
    <property type="molecule type" value="Genomic_DNA"/>
</dbReference>
<gene>
    <name evidence="1" type="ORF">RBWH47_01478</name>
</gene>
<dbReference type="AlphaFoldDB" id="F2AKR4"/>